<dbReference type="InterPro" id="IPR000600">
    <property type="entry name" value="ROK"/>
</dbReference>
<sequence length="103" mass="10984">MTAKSLFDGSVPEAVSEQLISASARQIAHLIDTLHMTLDLDQVVLGGSIGLQPTYLSQVKALLISRELIDGPRIEVAECGHLSGVQGAAFIAERQLLMDLAND</sequence>
<organism evidence="1 2">
    <name type="scientific">Saccharospirillum salsuginis</name>
    <dbReference type="NCBI Taxonomy" id="418750"/>
    <lineage>
        <taxon>Bacteria</taxon>
        <taxon>Pseudomonadati</taxon>
        <taxon>Pseudomonadota</taxon>
        <taxon>Gammaproteobacteria</taxon>
        <taxon>Oceanospirillales</taxon>
        <taxon>Saccharospirillaceae</taxon>
        <taxon>Saccharospirillum</taxon>
    </lineage>
</organism>
<evidence type="ECO:0008006" key="3">
    <source>
        <dbReference type="Google" id="ProtNLM"/>
    </source>
</evidence>
<dbReference type="Pfam" id="PF00480">
    <property type="entry name" value="ROK"/>
    <property type="match status" value="1"/>
</dbReference>
<dbReference type="Proteomes" id="UP000626148">
    <property type="component" value="Unassembled WGS sequence"/>
</dbReference>
<keyword evidence="2" id="KW-1185">Reference proteome</keyword>
<gene>
    <name evidence="1" type="ORF">GCM10007392_05890</name>
</gene>
<evidence type="ECO:0000313" key="2">
    <source>
        <dbReference type="Proteomes" id="UP000626148"/>
    </source>
</evidence>
<dbReference type="EMBL" id="BMXR01000001">
    <property type="protein sequence ID" value="GGX41800.1"/>
    <property type="molecule type" value="Genomic_DNA"/>
</dbReference>
<dbReference type="AlphaFoldDB" id="A0A918N6V6"/>
<comment type="caution">
    <text evidence="1">The sequence shown here is derived from an EMBL/GenBank/DDBJ whole genome shotgun (WGS) entry which is preliminary data.</text>
</comment>
<dbReference type="InterPro" id="IPR043129">
    <property type="entry name" value="ATPase_NBD"/>
</dbReference>
<name>A0A918N6V6_9GAMM</name>
<protein>
    <recommendedName>
        <fullName evidence="3">ROK family protein</fullName>
    </recommendedName>
</protein>
<evidence type="ECO:0000313" key="1">
    <source>
        <dbReference type="EMBL" id="GGX41800.1"/>
    </source>
</evidence>
<reference evidence="1" key="2">
    <citation type="submission" date="2020-09" db="EMBL/GenBank/DDBJ databases">
        <authorList>
            <person name="Sun Q."/>
            <person name="Kim S."/>
        </authorList>
    </citation>
    <scope>NUCLEOTIDE SEQUENCE</scope>
    <source>
        <strain evidence="1">KCTC 22169</strain>
    </source>
</reference>
<dbReference type="SUPFAM" id="SSF53067">
    <property type="entry name" value="Actin-like ATPase domain"/>
    <property type="match status" value="1"/>
</dbReference>
<proteinExistence type="predicted"/>
<reference evidence="1" key="1">
    <citation type="journal article" date="2014" name="Int. J. Syst. Evol. Microbiol.">
        <title>Complete genome sequence of Corynebacterium casei LMG S-19264T (=DSM 44701T), isolated from a smear-ripened cheese.</title>
        <authorList>
            <consortium name="US DOE Joint Genome Institute (JGI-PGF)"/>
            <person name="Walter F."/>
            <person name="Albersmeier A."/>
            <person name="Kalinowski J."/>
            <person name="Ruckert C."/>
        </authorList>
    </citation>
    <scope>NUCLEOTIDE SEQUENCE</scope>
    <source>
        <strain evidence="1">KCTC 22169</strain>
    </source>
</reference>
<accession>A0A918N6V6</accession>
<dbReference type="Gene3D" id="3.30.420.40">
    <property type="match status" value="1"/>
</dbReference>